<sequence length="218" mass="24623">MNYLFNTMFFRLFFKYWRFSVILVCSALLLSCERLASPNFEAELVEASPGQYILDKDHGVLLFKLNHYSFSTYIGSFNDINASLDWDPENIENSSLEVVINTASIDVNNPEFEEELSGSNWFDVENYPQATFRTTSFLESEGNTFKFEGDLTLMGITAPVTLSANFNGSGFVLLTRSNTIGFSASATFQRSVFGLGRFRPMVGDDIELEISVEFQENS</sequence>
<accession>A0A381PGV8</accession>
<feature type="domain" description="Lipid/polyisoprenoid-binding YceI-like" evidence="1">
    <location>
        <begin position="51"/>
        <end position="215"/>
    </location>
</feature>
<name>A0A381PGV8_9ZZZZ</name>
<dbReference type="InterPro" id="IPR036761">
    <property type="entry name" value="TTHA0802/YceI-like_sf"/>
</dbReference>
<organism evidence="2">
    <name type="scientific">marine metagenome</name>
    <dbReference type="NCBI Taxonomy" id="408172"/>
    <lineage>
        <taxon>unclassified sequences</taxon>
        <taxon>metagenomes</taxon>
        <taxon>ecological metagenomes</taxon>
    </lineage>
</organism>
<dbReference type="PANTHER" id="PTHR34406:SF1">
    <property type="entry name" value="PROTEIN YCEI"/>
    <property type="match status" value="1"/>
</dbReference>
<protein>
    <recommendedName>
        <fullName evidence="1">Lipid/polyisoprenoid-binding YceI-like domain-containing protein</fullName>
    </recommendedName>
</protein>
<dbReference type="Pfam" id="PF04264">
    <property type="entry name" value="YceI"/>
    <property type="match status" value="1"/>
</dbReference>
<reference evidence="2" key="1">
    <citation type="submission" date="2018-05" db="EMBL/GenBank/DDBJ databases">
        <authorList>
            <person name="Lanie J.A."/>
            <person name="Ng W.-L."/>
            <person name="Kazmierczak K.M."/>
            <person name="Andrzejewski T.M."/>
            <person name="Davidsen T.M."/>
            <person name="Wayne K.J."/>
            <person name="Tettelin H."/>
            <person name="Glass J.I."/>
            <person name="Rusch D."/>
            <person name="Podicherti R."/>
            <person name="Tsui H.-C.T."/>
            <person name="Winkler M.E."/>
        </authorList>
    </citation>
    <scope>NUCLEOTIDE SEQUENCE</scope>
</reference>
<dbReference type="SUPFAM" id="SSF101874">
    <property type="entry name" value="YceI-like"/>
    <property type="match status" value="1"/>
</dbReference>
<proteinExistence type="predicted"/>
<dbReference type="PANTHER" id="PTHR34406">
    <property type="entry name" value="PROTEIN YCEI"/>
    <property type="match status" value="1"/>
</dbReference>
<dbReference type="AlphaFoldDB" id="A0A381PGV8"/>
<evidence type="ECO:0000259" key="1">
    <source>
        <dbReference type="SMART" id="SM00867"/>
    </source>
</evidence>
<dbReference type="EMBL" id="UINC01000971">
    <property type="protein sequence ID" value="SUZ65884.1"/>
    <property type="molecule type" value="Genomic_DNA"/>
</dbReference>
<gene>
    <name evidence="2" type="ORF">METZ01_LOCUS18738</name>
</gene>
<dbReference type="Gene3D" id="2.40.128.110">
    <property type="entry name" value="Lipid/polyisoprenoid-binding, YceI-like"/>
    <property type="match status" value="1"/>
</dbReference>
<dbReference type="SMART" id="SM00867">
    <property type="entry name" value="YceI"/>
    <property type="match status" value="1"/>
</dbReference>
<evidence type="ECO:0000313" key="2">
    <source>
        <dbReference type="EMBL" id="SUZ65884.1"/>
    </source>
</evidence>
<dbReference type="InterPro" id="IPR007372">
    <property type="entry name" value="Lipid/polyisoprenoid-bd_YceI"/>
</dbReference>